<proteinExistence type="predicted"/>
<evidence type="ECO:0000313" key="2">
    <source>
        <dbReference type="EMBL" id="CAB4215360.1"/>
    </source>
</evidence>
<organism evidence="1">
    <name type="scientific">uncultured Caudovirales phage</name>
    <dbReference type="NCBI Taxonomy" id="2100421"/>
    <lineage>
        <taxon>Viruses</taxon>
        <taxon>Duplodnaviria</taxon>
        <taxon>Heunggongvirae</taxon>
        <taxon>Uroviricota</taxon>
        <taxon>Caudoviricetes</taxon>
        <taxon>Peduoviridae</taxon>
        <taxon>Maltschvirus</taxon>
        <taxon>Maltschvirus maltsch</taxon>
    </lineage>
</organism>
<evidence type="ECO:0000313" key="1">
    <source>
        <dbReference type="EMBL" id="CAB4184385.1"/>
    </source>
</evidence>
<sequence>MLVKMLEHILGTRDGKAWPPRGGVVDLPEPEALALFAHGYAQPVPTAKSPAFAPQSHPEAATIIEAREVATQPARKVGKKSKPE</sequence>
<dbReference type="EMBL" id="LR797069">
    <property type="protein sequence ID" value="CAB4184385.1"/>
    <property type="molecule type" value="Genomic_DNA"/>
</dbReference>
<accession>A0A6J5QU61</accession>
<name>A0A6J5QU61_9CAUD</name>
<reference evidence="1" key="1">
    <citation type="submission" date="2020-05" db="EMBL/GenBank/DDBJ databases">
        <authorList>
            <person name="Chiriac C."/>
            <person name="Salcher M."/>
            <person name="Ghai R."/>
            <person name="Kavagutti S V."/>
        </authorList>
    </citation>
    <scope>NUCLEOTIDE SEQUENCE</scope>
</reference>
<evidence type="ECO:0000313" key="3">
    <source>
        <dbReference type="EMBL" id="CAB5230615.1"/>
    </source>
</evidence>
<dbReference type="EMBL" id="LR797428">
    <property type="protein sequence ID" value="CAB4215360.1"/>
    <property type="molecule type" value="Genomic_DNA"/>
</dbReference>
<protein>
    <submittedName>
        <fullName evidence="1">Uncharacterized protein</fullName>
    </submittedName>
</protein>
<gene>
    <name evidence="1" type="ORF">UFOVP1126_13</name>
    <name evidence="2" type="ORF">UFOVP1485_13</name>
    <name evidence="3" type="ORF">UFOVP1573_47</name>
</gene>
<dbReference type="EMBL" id="LR798419">
    <property type="protein sequence ID" value="CAB5230615.1"/>
    <property type="molecule type" value="Genomic_DNA"/>
</dbReference>